<name>A0A1L7XJU0_9HELO</name>
<dbReference type="AlphaFoldDB" id="A0A1L7XJU0"/>
<dbReference type="PANTHER" id="PTHR35910">
    <property type="entry name" value="2EXR DOMAIN-CONTAINING PROTEIN"/>
    <property type="match status" value="1"/>
</dbReference>
<feature type="domain" description="HTH APSES-type" evidence="1">
    <location>
        <begin position="178"/>
        <end position="293"/>
    </location>
</feature>
<dbReference type="OrthoDB" id="3473305at2759"/>
<sequence length="303" mass="34890">MAAYNTRSEGSKPTHREFPREFHLFPKLPHEVRLDIWELNLPIRTITGAFGVPPRTVEAVYGWRLEFFQTPVQLASVCKESRNLVLQKYEKLYARGRTDSKRHEKDPYILIDWSRDTLDLECNWTDLPMVESFLREGFRKLDHLSTSVLYPNAEVLSALQESLQIENLEILSVPTGPRHHMITCGNGLDKMAILLTVDRVDLGRDLGDNWVNATRILRVAGVPRDQIAQALQEKRLRTKTAAEKFQTWQWKPRSLNGLWIRYWPAYDLCRAYDVEGILGPLLSYGNQGGIRITGHINSHGNSK</sequence>
<organism evidence="2 3">
    <name type="scientific">Phialocephala subalpina</name>
    <dbReference type="NCBI Taxonomy" id="576137"/>
    <lineage>
        <taxon>Eukaryota</taxon>
        <taxon>Fungi</taxon>
        <taxon>Dikarya</taxon>
        <taxon>Ascomycota</taxon>
        <taxon>Pezizomycotina</taxon>
        <taxon>Leotiomycetes</taxon>
        <taxon>Helotiales</taxon>
        <taxon>Mollisiaceae</taxon>
        <taxon>Phialocephala</taxon>
        <taxon>Phialocephala fortinii species complex</taxon>
    </lineage>
</organism>
<protein>
    <recommendedName>
        <fullName evidence="1">HTH APSES-type domain-containing protein</fullName>
    </recommendedName>
</protein>
<gene>
    <name evidence="2" type="ORF">PAC_15178</name>
</gene>
<evidence type="ECO:0000313" key="2">
    <source>
        <dbReference type="EMBL" id="CZR65278.1"/>
    </source>
</evidence>
<dbReference type="SUPFAM" id="SSF54616">
    <property type="entry name" value="DNA-binding domain of Mlu1-box binding protein MBP1"/>
    <property type="match status" value="1"/>
</dbReference>
<dbReference type="Gene3D" id="3.10.260.10">
    <property type="entry name" value="Transcription regulator HTH, APSES-type DNA-binding domain"/>
    <property type="match status" value="1"/>
</dbReference>
<dbReference type="GO" id="GO:0003677">
    <property type="term" value="F:DNA binding"/>
    <property type="evidence" value="ECO:0007669"/>
    <property type="project" value="InterPro"/>
</dbReference>
<dbReference type="STRING" id="576137.A0A1L7XJU0"/>
<reference evidence="2 3" key="1">
    <citation type="submission" date="2016-03" db="EMBL/GenBank/DDBJ databases">
        <authorList>
            <person name="Ploux O."/>
        </authorList>
    </citation>
    <scope>NUCLEOTIDE SEQUENCE [LARGE SCALE GENOMIC DNA]</scope>
    <source>
        <strain evidence="2 3">UAMH 11012</strain>
    </source>
</reference>
<accession>A0A1L7XJU0</accession>
<dbReference type="PROSITE" id="PS51299">
    <property type="entry name" value="HTH_APSES"/>
    <property type="match status" value="1"/>
</dbReference>
<proteinExistence type="predicted"/>
<dbReference type="InterPro" id="IPR003163">
    <property type="entry name" value="Tscrpt_reg_HTH_APSES-type"/>
</dbReference>
<dbReference type="EMBL" id="FJOG01000030">
    <property type="protein sequence ID" value="CZR65278.1"/>
    <property type="molecule type" value="Genomic_DNA"/>
</dbReference>
<dbReference type="InterPro" id="IPR036887">
    <property type="entry name" value="HTH_APSES_sf"/>
</dbReference>
<evidence type="ECO:0000313" key="3">
    <source>
        <dbReference type="Proteomes" id="UP000184330"/>
    </source>
</evidence>
<dbReference type="InterPro" id="IPR045518">
    <property type="entry name" value="2EXR"/>
</dbReference>
<dbReference type="Proteomes" id="UP000184330">
    <property type="component" value="Unassembled WGS sequence"/>
</dbReference>
<dbReference type="PANTHER" id="PTHR35910:SF1">
    <property type="entry name" value="2EXR DOMAIN-CONTAINING PROTEIN"/>
    <property type="match status" value="1"/>
</dbReference>
<keyword evidence="3" id="KW-1185">Reference proteome</keyword>
<evidence type="ECO:0000259" key="1">
    <source>
        <dbReference type="PROSITE" id="PS51299"/>
    </source>
</evidence>
<dbReference type="Pfam" id="PF20150">
    <property type="entry name" value="2EXR"/>
    <property type="match status" value="1"/>
</dbReference>